<evidence type="ECO:0000259" key="1">
    <source>
        <dbReference type="Pfam" id="PF00534"/>
    </source>
</evidence>
<dbReference type="PANTHER" id="PTHR12526:SF630">
    <property type="entry name" value="GLYCOSYLTRANSFERASE"/>
    <property type="match status" value="1"/>
</dbReference>
<sequence>MKAKSNDMSKNKVCLLISSLAGGGAEGVCVNIANGLAERGADVTLVVLNLDNADYLSIVSDKVKLVSLDVRQARHALAPLRDFIKNSDIDKWLAFNYELTMLLVIIRWTLFKNYTIISRNINTISRNTKDIKGFLGKFVVVPLIKLLYGKADHIVNQCIGMRDDLVKSIPSTESKTSVIYNPVSSKVESFSQSFPGDSAKENYILCVGRLEKQKAFHYAIDAFSVVAKSIPEVSLVFIGQGSLLGDLKQQVEELGLSERVKFEGFQSDTIGYYNKARLTLMTSLYEGFPNVLVESITLGTPVVSFDCPSGPSEIIVNNGNGKLVKQGNVQALAIAIIDAYEHPPANESVKETALRYQRDYILQSWERLLFNA</sequence>
<evidence type="ECO:0000259" key="2">
    <source>
        <dbReference type="Pfam" id="PF13439"/>
    </source>
</evidence>
<dbReference type="CDD" id="cd03811">
    <property type="entry name" value="GT4_GT28_WabH-like"/>
    <property type="match status" value="1"/>
</dbReference>
<dbReference type="InterPro" id="IPR028098">
    <property type="entry name" value="Glyco_trans_4-like_N"/>
</dbReference>
<keyword evidence="3" id="KW-0808">Transferase</keyword>
<gene>
    <name evidence="3" type="primary">pglJ_1</name>
    <name evidence="3" type="ORF">K05K4_02070</name>
</gene>
<feature type="domain" description="Glycosyl transferase family 1" evidence="1">
    <location>
        <begin position="199"/>
        <end position="353"/>
    </location>
</feature>
<dbReference type="Pfam" id="PF00534">
    <property type="entry name" value="Glycos_transf_1"/>
    <property type="match status" value="1"/>
</dbReference>
<dbReference type="Gene3D" id="3.40.50.2000">
    <property type="entry name" value="Glycogen Phosphorylase B"/>
    <property type="match status" value="2"/>
</dbReference>
<protein>
    <submittedName>
        <fullName evidence="3">4-alpha-N-acetylgalactosaminyltransferase</fullName>
        <ecNumber evidence="3">2.4.1.291</ecNumber>
    </submittedName>
</protein>
<evidence type="ECO:0000313" key="3">
    <source>
        <dbReference type="EMBL" id="ARP17103.1"/>
    </source>
</evidence>
<dbReference type="Pfam" id="PF13439">
    <property type="entry name" value="Glyco_transf_4"/>
    <property type="match status" value="1"/>
</dbReference>
<accession>A0A1W6T8E7</accession>
<name>A0A1W6T8E7_VIBAL</name>
<dbReference type="GO" id="GO:0016757">
    <property type="term" value="F:glycosyltransferase activity"/>
    <property type="evidence" value="ECO:0007669"/>
    <property type="project" value="UniProtKB-KW"/>
</dbReference>
<dbReference type="AlphaFoldDB" id="A0A1W6T8E7"/>
<dbReference type="SUPFAM" id="SSF53756">
    <property type="entry name" value="UDP-Glycosyltransferase/glycogen phosphorylase"/>
    <property type="match status" value="1"/>
</dbReference>
<organism evidence="3">
    <name type="scientific">Vibrio alginolyticus</name>
    <dbReference type="NCBI Taxonomy" id="663"/>
    <lineage>
        <taxon>Bacteria</taxon>
        <taxon>Pseudomonadati</taxon>
        <taxon>Pseudomonadota</taxon>
        <taxon>Gammaproteobacteria</taxon>
        <taxon>Vibrionales</taxon>
        <taxon>Vibrionaceae</taxon>
        <taxon>Vibrio</taxon>
    </lineage>
</organism>
<dbReference type="InterPro" id="IPR001296">
    <property type="entry name" value="Glyco_trans_1"/>
</dbReference>
<proteinExistence type="predicted"/>
<dbReference type="EMBL" id="CP017902">
    <property type="protein sequence ID" value="ARP17103.1"/>
    <property type="molecule type" value="Genomic_DNA"/>
</dbReference>
<keyword evidence="3" id="KW-0328">Glycosyltransferase</keyword>
<reference evidence="3" key="1">
    <citation type="submission" date="2016-10" db="EMBL/GenBank/DDBJ databases">
        <title>The High Quality Genome of Vibrio alginolyticus K01M1.</title>
        <authorList>
            <person name="Wendling C."/>
            <person name="Chibani C.M."/>
            <person name="Hertel R."/>
            <person name="Sproer C."/>
            <person name="Bunk B."/>
            <person name="Overmann J."/>
            <person name="Roth O."/>
            <person name="Liesegang H."/>
        </authorList>
    </citation>
    <scope>NUCLEOTIDE SEQUENCE</scope>
    <source>
        <strain evidence="3">K05K4</strain>
    </source>
</reference>
<dbReference type="RefSeq" id="WP_231970838.1">
    <property type="nucleotide sequence ID" value="NZ_CP017889.1"/>
</dbReference>
<dbReference type="GO" id="GO:1901135">
    <property type="term" value="P:carbohydrate derivative metabolic process"/>
    <property type="evidence" value="ECO:0007669"/>
    <property type="project" value="UniProtKB-ARBA"/>
</dbReference>
<dbReference type="EC" id="2.4.1.291" evidence="3"/>
<feature type="domain" description="Glycosyltransferase subfamily 4-like N-terminal" evidence="2">
    <location>
        <begin position="23"/>
        <end position="184"/>
    </location>
</feature>
<dbReference type="PANTHER" id="PTHR12526">
    <property type="entry name" value="GLYCOSYLTRANSFERASE"/>
    <property type="match status" value="1"/>
</dbReference>